<feature type="active site" description="Nucleophile" evidence="5">
    <location>
        <position position="368"/>
    </location>
</feature>
<reference evidence="7 8" key="1">
    <citation type="submission" date="2017-08" db="EMBL/GenBank/DDBJ databases">
        <title>Infants hospitalized years apart are colonized by the same room-sourced microbial strains.</title>
        <authorList>
            <person name="Brooks B."/>
            <person name="Olm M.R."/>
            <person name="Firek B.A."/>
            <person name="Baker R."/>
            <person name="Thomas B.C."/>
            <person name="Morowitz M.J."/>
            <person name="Banfield J.F."/>
        </authorList>
    </citation>
    <scope>NUCLEOTIDE SEQUENCE [LARGE SCALE GENOMIC DNA]</scope>
    <source>
        <strain evidence="7">S2_006_000_R2_64</strain>
    </source>
</reference>
<name>A0A2W5FT34_9BACT</name>
<dbReference type="PROSITE" id="PS51686">
    <property type="entry name" value="SAM_MT_RSMB_NOP"/>
    <property type="match status" value="1"/>
</dbReference>
<dbReference type="Gene3D" id="3.40.50.150">
    <property type="entry name" value="Vaccinia Virus protein VP39"/>
    <property type="match status" value="1"/>
</dbReference>
<dbReference type="InterPro" id="IPR023267">
    <property type="entry name" value="RCMT"/>
</dbReference>
<accession>A0A2W5FT34</accession>
<dbReference type="Pfam" id="PF22458">
    <property type="entry name" value="RsmF-B_ferredox"/>
    <property type="match status" value="1"/>
</dbReference>
<evidence type="ECO:0000256" key="4">
    <source>
        <dbReference type="ARBA" id="ARBA00022884"/>
    </source>
</evidence>
<dbReference type="AlphaFoldDB" id="A0A2W5FT34"/>
<dbReference type="GO" id="GO:0003723">
    <property type="term" value="F:RNA binding"/>
    <property type="evidence" value="ECO:0007669"/>
    <property type="project" value="UniProtKB-UniRule"/>
</dbReference>
<evidence type="ECO:0000259" key="6">
    <source>
        <dbReference type="PROSITE" id="PS51686"/>
    </source>
</evidence>
<sequence>MTPAARIKAVLEILERLNAMRVPMDASVGDYMRFRKYIGSKDRNAIVEKSYGIMRHWARLDWHIERAGMEINPRTILIAYLALVEKDEKAPEHFDGSKYGAENLSEGELKLFDELLGVEIEPADMPAAVRVECPSDYEETLRNYFGGEFESELAAMIDPAPLTLRVNVTMAAREKVKAKLADDKVEVEETQYSPWGLRAKEKSFISKTRAFVKGWIDIQDEGSQLIALACDAKPGMQVMDYCAGAAGKTLALANAMAIKGRIVAMDTEAARLEKGRERLRRAYVTDIIEIRPLSDEKHAKWFRKQKQNFDVVLTDVPCSGTGTWRRNPDMRWRSFGPKLEELIVIQADIMDKVVHAIKPGGRLVYATCSILPEENEQQVEKFLERHPDFKLLPLAEAWPEGLKIPCEGDVMRLTPKRHNTDGFFTAILQRQ</sequence>
<dbReference type="PANTHER" id="PTHR22807">
    <property type="entry name" value="NOP2 YEAST -RELATED NOL1/NOP2/FMU SUN DOMAIN-CONTAINING"/>
    <property type="match status" value="1"/>
</dbReference>
<dbReference type="InterPro" id="IPR054728">
    <property type="entry name" value="RsmB-like_ferredoxin"/>
</dbReference>
<gene>
    <name evidence="7" type="ORF">DI586_01985</name>
</gene>
<evidence type="ECO:0000256" key="1">
    <source>
        <dbReference type="ARBA" id="ARBA00022603"/>
    </source>
</evidence>
<dbReference type="Pfam" id="PF01189">
    <property type="entry name" value="Methyltr_RsmB-F"/>
    <property type="match status" value="1"/>
</dbReference>
<comment type="caution">
    <text evidence="7">The sequence shown here is derived from an EMBL/GenBank/DDBJ whole genome shotgun (WGS) entry which is preliminary data.</text>
</comment>
<dbReference type="Proteomes" id="UP000249739">
    <property type="component" value="Unassembled WGS sequence"/>
</dbReference>
<dbReference type="PRINTS" id="PR02008">
    <property type="entry name" value="RCMTFAMILY"/>
</dbReference>
<dbReference type="PANTHER" id="PTHR22807:SF53">
    <property type="entry name" value="RIBOSOMAL RNA SMALL SUBUNIT METHYLTRANSFERASE B-RELATED"/>
    <property type="match status" value="1"/>
</dbReference>
<keyword evidence="1 5" id="KW-0489">Methyltransferase</keyword>
<proteinExistence type="inferred from homology"/>
<dbReference type="InterPro" id="IPR049560">
    <property type="entry name" value="MeTrfase_RsmB-F_NOP2_cat"/>
</dbReference>
<dbReference type="SUPFAM" id="SSF53335">
    <property type="entry name" value="S-adenosyl-L-methionine-dependent methyltransferases"/>
    <property type="match status" value="1"/>
</dbReference>
<dbReference type="GO" id="GO:0001510">
    <property type="term" value="P:RNA methylation"/>
    <property type="evidence" value="ECO:0007669"/>
    <property type="project" value="InterPro"/>
</dbReference>
<feature type="binding site" evidence="5">
    <location>
        <position position="266"/>
    </location>
    <ligand>
        <name>S-adenosyl-L-methionine</name>
        <dbReference type="ChEBI" id="CHEBI:59789"/>
    </ligand>
</feature>
<dbReference type="InterPro" id="IPR001678">
    <property type="entry name" value="MeTrfase_RsmB-F_NOP2_dom"/>
</dbReference>
<organism evidence="7 8">
    <name type="scientific">Micavibrio aeruginosavorus</name>
    <dbReference type="NCBI Taxonomy" id="349221"/>
    <lineage>
        <taxon>Bacteria</taxon>
        <taxon>Pseudomonadati</taxon>
        <taxon>Bdellovibrionota</taxon>
        <taxon>Bdellovibrionia</taxon>
        <taxon>Bdellovibrionales</taxon>
        <taxon>Pseudobdellovibrionaceae</taxon>
        <taxon>Micavibrio</taxon>
    </lineage>
</organism>
<comment type="similarity">
    <text evidence="5">Belongs to the class I-like SAM-binding methyltransferase superfamily. RsmB/NOP family.</text>
</comment>
<dbReference type="GO" id="GO:0008173">
    <property type="term" value="F:RNA methyltransferase activity"/>
    <property type="evidence" value="ECO:0007669"/>
    <property type="project" value="InterPro"/>
</dbReference>
<keyword evidence="4 5" id="KW-0694">RNA-binding</keyword>
<keyword evidence="3 5" id="KW-0949">S-adenosyl-L-methionine</keyword>
<comment type="caution">
    <text evidence="5">Lacks conserved residue(s) required for the propagation of feature annotation.</text>
</comment>
<feature type="binding site" evidence="5">
    <location>
        <position position="315"/>
    </location>
    <ligand>
        <name>S-adenosyl-L-methionine</name>
        <dbReference type="ChEBI" id="CHEBI:59789"/>
    </ligand>
</feature>
<keyword evidence="2 5" id="KW-0808">Transferase</keyword>
<evidence type="ECO:0000256" key="2">
    <source>
        <dbReference type="ARBA" id="ARBA00022679"/>
    </source>
</evidence>
<dbReference type="EMBL" id="QFOT01000011">
    <property type="protein sequence ID" value="PZP56940.1"/>
    <property type="molecule type" value="Genomic_DNA"/>
</dbReference>
<evidence type="ECO:0000256" key="3">
    <source>
        <dbReference type="ARBA" id="ARBA00022691"/>
    </source>
</evidence>
<protein>
    <submittedName>
        <fullName evidence="7">RsmB/NOP family class I SAM-dependent RNA methyltransferase</fullName>
    </submittedName>
</protein>
<evidence type="ECO:0000313" key="8">
    <source>
        <dbReference type="Proteomes" id="UP000249739"/>
    </source>
</evidence>
<feature type="domain" description="SAM-dependent MTase RsmB/NOP-type" evidence="6">
    <location>
        <begin position="152"/>
        <end position="431"/>
    </location>
</feature>
<evidence type="ECO:0000256" key="5">
    <source>
        <dbReference type="PROSITE-ProRule" id="PRU01023"/>
    </source>
</evidence>
<evidence type="ECO:0000313" key="7">
    <source>
        <dbReference type="EMBL" id="PZP56940.1"/>
    </source>
</evidence>
<dbReference type="InterPro" id="IPR029063">
    <property type="entry name" value="SAM-dependent_MTases_sf"/>
</dbReference>